<dbReference type="PANTHER" id="PTHR28060">
    <property type="entry name" value="ATP SYNTHASE SUBUNIT J, MITOCHONDRIAL"/>
    <property type="match status" value="1"/>
</dbReference>
<dbReference type="GeneID" id="90076688"/>
<sequence>MKRYATPILKPYWPFFVGGGLTYYLVAKAANASANTEEFINDPRNPRFAREKTTEELFKNDLSIPSL</sequence>
<accession>A0AAV5QVR5</accession>
<dbReference type="Pfam" id="PF04911">
    <property type="entry name" value="ATP-synt_J"/>
    <property type="match status" value="1"/>
</dbReference>
<dbReference type="InterPro" id="IPR006995">
    <property type="entry name" value="ATP_synth_F0_jsu"/>
</dbReference>
<comment type="caution">
    <text evidence="1">The sequence shown here is derived from an EMBL/GenBank/DDBJ whole genome shotgun (WGS) entry which is preliminary data.</text>
</comment>
<dbReference type="GO" id="GO:0045259">
    <property type="term" value="C:proton-transporting ATP synthase complex"/>
    <property type="evidence" value="ECO:0007669"/>
    <property type="project" value="InterPro"/>
</dbReference>
<protein>
    <submittedName>
        <fullName evidence="1">F1F0 ATP synthase subunit I</fullName>
    </submittedName>
</protein>
<dbReference type="AlphaFoldDB" id="A0AAV5QVR5"/>
<proteinExistence type="predicted"/>
<name>A0AAV5QVR5_9ASCO</name>
<keyword evidence="2" id="KW-1185">Reference proteome</keyword>
<dbReference type="GO" id="GO:0046933">
    <property type="term" value="F:proton-transporting ATP synthase activity, rotational mechanism"/>
    <property type="evidence" value="ECO:0007669"/>
    <property type="project" value="TreeGrafter"/>
</dbReference>
<evidence type="ECO:0000313" key="2">
    <source>
        <dbReference type="Proteomes" id="UP001360560"/>
    </source>
</evidence>
<gene>
    <name evidence="1" type="ORF">DASC09_060390</name>
</gene>
<organism evidence="1 2">
    <name type="scientific">Saccharomycopsis crataegensis</name>
    <dbReference type="NCBI Taxonomy" id="43959"/>
    <lineage>
        <taxon>Eukaryota</taxon>
        <taxon>Fungi</taxon>
        <taxon>Dikarya</taxon>
        <taxon>Ascomycota</taxon>
        <taxon>Saccharomycotina</taxon>
        <taxon>Saccharomycetes</taxon>
        <taxon>Saccharomycopsidaceae</taxon>
        <taxon>Saccharomycopsis</taxon>
    </lineage>
</organism>
<dbReference type="Proteomes" id="UP001360560">
    <property type="component" value="Unassembled WGS sequence"/>
</dbReference>
<dbReference type="RefSeq" id="XP_064855695.1">
    <property type="nucleotide sequence ID" value="XM_064999623.1"/>
</dbReference>
<dbReference type="EMBL" id="BTFZ01000020">
    <property type="protein sequence ID" value="GMM38700.1"/>
    <property type="molecule type" value="Genomic_DNA"/>
</dbReference>
<reference evidence="1 2" key="1">
    <citation type="journal article" date="2023" name="Elife">
        <title>Identification of key yeast species and microbe-microbe interactions impacting larval growth of Drosophila in the wild.</title>
        <authorList>
            <person name="Mure A."/>
            <person name="Sugiura Y."/>
            <person name="Maeda R."/>
            <person name="Honda K."/>
            <person name="Sakurai N."/>
            <person name="Takahashi Y."/>
            <person name="Watada M."/>
            <person name="Katoh T."/>
            <person name="Gotoh A."/>
            <person name="Gotoh Y."/>
            <person name="Taniguchi I."/>
            <person name="Nakamura K."/>
            <person name="Hayashi T."/>
            <person name="Katayama T."/>
            <person name="Uemura T."/>
            <person name="Hattori Y."/>
        </authorList>
    </citation>
    <scope>NUCLEOTIDE SEQUENCE [LARGE SCALE GENOMIC DNA]</scope>
    <source>
        <strain evidence="1 2">SC-9</strain>
    </source>
</reference>
<evidence type="ECO:0000313" key="1">
    <source>
        <dbReference type="EMBL" id="GMM38700.1"/>
    </source>
</evidence>
<dbReference type="PANTHER" id="PTHR28060:SF1">
    <property type="entry name" value="ATP SYNTHASE SUBUNIT J, MITOCHONDRIAL"/>
    <property type="match status" value="1"/>
</dbReference>